<keyword evidence="2" id="KW-1185">Reference proteome</keyword>
<sequence>MCAQRQTLDDIEIILGDDTPEATLRPLFERSDGRRVRHVQYGFGEEQPTLRRENLMLYAIPRSSRGRPASALSRASIFQKWPRNPPLFH</sequence>
<comment type="caution">
    <text evidence="1">The sequence shown here is derived from an EMBL/GenBank/DDBJ whole genome shotgun (WGS) entry which is preliminary data.</text>
</comment>
<dbReference type="EMBL" id="PNYC01000003">
    <property type="protein sequence ID" value="PMS37503.1"/>
    <property type="molecule type" value="Genomic_DNA"/>
</dbReference>
<protein>
    <submittedName>
        <fullName evidence="1">Uncharacterized protein</fullName>
    </submittedName>
</protein>
<dbReference type="Proteomes" id="UP000235777">
    <property type="component" value="Unassembled WGS sequence"/>
</dbReference>
<evidence type="ECO:0000313" key="2">
    <source>
        <dbReference type="Proteomes" id="UP000235777"/>
    </source>
</evidence>
<gene>
    <name evidence="1" type="ORF">C0Z20_05890</name>
</gene>
<accession>A0A2N7X6W7</accession>
<dbReference type="AlphaFoldDB" id="A0A2N7X6W7"/>
<reference evidence="1 2" key="1">
    <citation type="submission" date="2018-01" db="EMBL/GenBank/DDBJ databases">
        <title>Whole genome analyses suggest that Burkholderia sensu lato contains two further novel genera in the rhizoxinica-symbiotica group Mycetohabitans gen. nov., and Trinickia gen. nov.: implications for the evolution of diazotrophy and nodulation in the Burkholderiaceae.</title>
        <authorList>
            <person name="Estrada-de los Santos P."/>
            <person name="Palmer M."/>
            <person name="Chavez-Ramirez B."/>
            <person name="Beukes C."/>
            <person name="Steenkamp E.T."/>
            <person name="Hirsch A.M."/>
            <person name="Manyaka P."/>
            <person name="Maluk M."/>
            <person name="Lafos M."/>
            <person name="Crook M."/>
            <person name="Gross E."/>
            <person name="Simon M.F."/>
            <person name="Bueno dos Reis Junior F."/>
            <person name="Poole P.S."/>
            <person name="Venter S.N."/>
            <person name="James E.K."/>
        </authorList>
    </citation>
    <scope>NUCLEOTIDE SEQUENCE [LARGE SCALE GENOMIC DNA]</scope>
    <source>
        <strain evidence="1 2">JPY 581</strain>
    </source>
</reference>
<name>A0A2N7X6W7_9BURK</name>
<evidence type="ECO:0000313" key="1">
    <source>
        <dbReference type="EMBL" id="PMS37503.1"/>
    </source>
</evidence>
<organism evidence="1 2">
    <name type="scientific">Trinickia symbiotica</name>
    <dbReference type="NCBI Taxonomy" id="863227"/>
    <lineage>
        <taxon>Bacteria</taxon>
        <taxon>Pseudomonadati</taxon>
        <taxon>Pseudomonadota</taxon>
        <taxon>Betaproteobacteria</taxon>
        <taxon>Burkholderiales</taxon>
        <taxon>Burkholderiaceae</taxon>
        <taxon>Trinickia</taxon>
    </lineage>
</organism>
<proteinExistence type="predicted"/>